<keyword evidence="2" id="KW-0378">Hydrolase</keyword>
<dbReference type="PANTHER" id="PTHR46112:SF3">
    <property type="entry name" value="AMINOPEPTIDASE YPDF"/>
    <property type="match status" value="1"/>
</dbReference>
<dbReference type="InterPro" id="IPR036005">
    <property type="entry name" value="Creatinase/aminopeptidase-like"/>
</dbReference>
<dbReference type="InterPro" id="IPR000587">
    <property type="entry name" value="Creatinase_N"/>
</dbReference>
<dbReference type="SUPFAM" id="SSF55920">
    <property type="entry name" value="Creatinase/aminopeptidase"/>
    <property type="match status" value="1"/>
</dbReference>
<dbReference type="GO" id="GO:0016787">
    <property type="term" value="F:hydrolase activity"/>
    <property type="evidence" value="ECO:0007669"/>
    <property type="project" value="UniProtKB-KW"/>
</dbReference>
<dbReference type="InterPro" id="IPR001131">
    <property type="entry name" value="Peptidase_M24B_aminopep-P_CS"/>
</dbReference>
<dbReference type="RefSeq" id="WP_154076407.1">
    <property type="nucleotide sequence ID" value="NZ_CP045929.1"/>
</dbReference>
<dbReference type="Pfam" id="PF01321">
    <property type="entry name" value="Creatinase_N"/>
    <property type="match status" value="1"/>
</dbReference>
<proteinExistence type="inferred from homology"/>
<name>A0A5Q3Q9D3_9PSEU</name>
<evidence type="ECO:0000256" key="1">
    <source>
        <dbReference type="ARBA" id="ARBA00022723"/>
    </source>
</evidence>
<dbReference type="GO" id="GO:0046872">
    <property type="term" value="F:metal ion binding"/>
    <property type="evidence" value="ECO:0007669"/>
    <property type="project" value="UniProtKB-KW"/>
</dbReference>
<reference evidence="7" key="1">
    <citation type="submission" date="2019-11" db="EMBL/GenBank/DDBJ databases">
        <title>The complete genome sequence of Saccharopolyspora sp. E2A.</title>
        <authorList>
            <person name="Zhang G."/>
        </authorList>
    </citation>
    <scope>NUCLEOTIDE SEQUENCE [LARGE SCALE GENOMIC DNA]</scope>
    <source>
        <strain evidence="7">E2A</strain>
    </source>
</reference>
<accession>A0A5Q3Q9D3</accession>
<dbReference type="InterPro" id="IPR029149">
    <property type="entry name" value="Creatin/AminoP/Spt16_N"/>
</dbReference>
<feature type="domain" description="Peptidase M24" evidence="4">
    <location>
        <begin position="161"/>
        <end position="363"/>
    </location>
</feature>
<dbReference type="InterPro" id="IPR000994">
    <property type="entry name" value="Pept_M24"/>
</dbReference>
<dbReference type="AlphaFoldDB" id="A0A5Q3Q9D3"/>
<dbReference type="KEGG" id="sace:GIY23_10040"/>
<sequence>MATNVMQNQDPAVLSDRLGRLADLAADRGVDATLLTPGADTRYLLGAGGDSFERLSCLVVPSDRSAAPTFVVPKLEQPAYEAVPAQAIGLEFLTWVDGQDPYTMVADLLRRGGRTAQVAVADTMPMRHALPLRERHQAPQVLASTVTRELRMRKDAAEIQALREVGAAIDRVHARVPEFLKAGRTEAEVGADINAAMLEEGHTEAAFIIVGSGPNGASPHHSVSERVIRDGDVVVIDIGGPSALGYNSDCTRTYAVGDPGRDVLDTYAWLQAAQNAAVRAVRPGVTAESIDRAARTPLAAAGLGEFFIHRTGHGIGIDVHEEPWIVEGSDTVLEPGMAFSVEPGIYQTGKWGARIEDIVVVTDEGVESLNNQPHSLTVLPA</sequence>
<dbReference type="SUPFAM" id="SSF53092">
    <property type="entry name" value="Creatinase/prolidase N-terminal domain"/>
    <property type="match status" value="1"/>
</dbReference>
<gene>
    <name evidence="6" type="ORF">GIY23_10040</name>
</gene>
<evidence type="ECO:0000259" key="4">
    <source>
        <dbReference type="Pfam" id="PF00557"/>
    </source>
</evidence>
<dbReference type="InterPro" id="IPR050659">
    <property type="entry name" value="Peptidase_M24B"/>
</dbReference>
<evidence type="ECO:0000313" key="7">
    <source>
        <dbReference type="Proteomes" id="UP000371041"/>
    </source>
</evidence>
<dbReference type="PANTHER" id="PTHR46112">
    <property type="entry name" value="AMINOPEPTIDASE"/>
    <property type="match status" value="1"/>
</dbReference>
<dbReference type="Proteomes" id="UP000371041">
    <property type="component" value="Chromosome"/>
</dbReference>
<dbReference type="Gene3D" id="3.90.230.10">
    <property type="entry name" value="Creatinase/methionine aminopeptidase superfamily"/>
    <property type="match status" value="1"/>
</dbReference>
<evidence type="ECO:0000259" key="5">
    <source>
        <dbReference type="Pfam" id="PF01321"/>
    </source>
</evidence>
<protein>
    <submittedName>
        <fullName evidence="6">M24 family metallopeptidase</fullName>
    </submittedName>
</protein>
<keyword evidence="7" id="KW-1185">Reference proteome</keyword>
<dbReference type="PROSITE" id="PS00491">
    <property type="entry name" value="PROLINE_PEPTIDASE"/>
    <property type="match status" value="1"/>
</dbReference>
<organism evidence="6 7">
    <name type="scientific">Allosaccharopolyspora coralli</name>
    <dbReference type="NCBI Taxonomy" id="2665642"/>
    <lineage>
        <taxon>Bacteria</taxon>
        <taxon>Bacillati</taxon>
        <taxon>Actinomycetota</taxon>
        <taxon>Actinomycetes</taxon>
        <taxon>Pseudonocardiales</taxon>
        <taxon>Pseudonocardiaceae</taxon>
        <taxon>Allosaccharopolyspora</taxon>
    </lineage>
</organism>
<feature type="domain" description="Creatinase N-terminal" evidence="5">
    <location>
        <begin position="17"/>
        <end position="152"/>
    </location>
</feature>
<evidence type="ECO:0000256" key="3">
    <source>
        <dbReference type="RuleBase" id="RU000590"/>
    </source>
</evidence>
<evidence type="ECO:0000313" key="6">
    <source>
        <dbReference type="EMBL" id="QGK69814.1"/>
    </source>
</evidence>
<keyword evidence="1 3" id="KW-0479">Metal-binding</keyword>
<comment type="similarity">
    <text evidence="3">Belongs to the peptidase M24B family.</text>
</comment>
<dbReference type="Gene3D" id="3.40.350.10">
    <property type="entry name" value="Creatinase/prolidase N-terminal domain"/>
    <property type="match status" value="1"/>
</dbReference>
<dbReference type="EMBL" id="CP045929">
    <property type="protein sequence ID" value="QGK69814.1"/>
    <property type="molecule type" value="Genomic_DNA"/>
</dbReference>
<dbReference type="Pfam" id="PF00557">
    <property type="entry name" value="Peptidase_M24"/>
    <property type="match status" value="1"/>
</dbReference>
<evidence type="ECO:0000256" key="2">
    <source>
        <dbReference type="ARBA" id="ARBA00022801"/>
    </source>
</evidence>